<evidence type="ECO:0000313" key="3">
    <source>
        <dbReference type="Proteomes" id="UP000245207"/>
    </source>
</evidence>
<dbReference type="Proteomes" id="UP000245207">
    <property type="component" value="Unassembled WGS sequence"/>
</dbReference>
<organism evidence="2 3">
    <name type="scientific">Artemisia annua</name>
    <name type="common">Sweet wormwood</name>
    <dbReference type="NCBI Taxonomy" id="35608"/>
    <lineage>
        <taxon>Eukaryota</taxon>
        <taxon>Viridiplantae</taxon>
        <taxon>Streptophyta</taxon>
        <taxon>Embryophyta</taxon>
        <taxon>Tracheophyta</taxon>
        <taxon>Spermatophyta</taxon>
        <taxon>Magnoliopsida</taxon>
        <taxon>eudicotyledons</taxon>
        <taxon>Gunneridae</taxon>
        <taxon>Pentapetalae</taxon>
        <taxon>asterids</taxon>
        <taxon>campanulids</taxon>
        <taxon>Asterales</taxon>
        <taxon>Asteraceae</taxon>
        <taxon>Asteroideae</taxon>
        <taxon>Anthemideae</taxon>
        <taxon>Artemisiinae</taxon>
        <taxon>Artemisia</taxon>
    </lineage>
</organism>
<feature type="region of interest" description="Disordered" evidence="1">
    <location>
        <begin position="1"/>
        <end position="23"/>
    </location>
</feature>
<name>A0A2U1KTN4_ARTAN</name>
<reference evidence="2 3" key="1">
    <citation type="journal article" date="2018" name="Mol. Plant">
        <title>The genome of Artemisia annua provides insight into the evolution of Asteraceae family and artemisinin biosynthesis.</title>
        <authorList>
            <person name="Shen Q."/>
            <person name="Zhang L."/>
            <person name="Liao Z."/>
            <person name="Wang S."/>
            <person name="Yan T."/>
            <person name="Shi P."/>
            <person name="Liu M."/>
            <person name="Fu X."/>
            <person name="Pan Q."/>
            <person name="Wang Y."/>
            <person name="Lv Z."/>
            <person name="Lu X."/>
            <person name="Zhang F."/>
            <person name="Jiang W."/>
            <person name="Ma Y."/>
            <person name="Chen M."/>
            <person name="Hao X."/>
            <person name="Li L."/>
            <person name="Tang Y."/>
            <person name="Lv G."/>
            <person name="Zhou Y."/>
            <person name="Sun X."/>
            <person name="Brodelius P.E."/>
            <person name="Rose J.K.C."/>
            <person name="Tang K."/>
        </authorList>
    </citation>
    <scope>NUCLEOTIDE SEQUENCE [LARGE SCALE GENOMIC DNA]</scope>
    <source>
        <strain evidence="3">cv. Huhao1</strain>
        <tissue evidence="2">Leaf</tissue>
    </source>
</reference>
<comment type="caution">
    <text evidence="2">The sequence shown here is derived from an EMBL/GenBank/DDBJ whole genome shotgun (WGS) entry which is preliminary data.</text>
</comment>
<sequence length="128" mass="13732">MPNAADTPAGKGTFGSKRKQPKRHHLNAIIAREISMPRIPVGTDDGSKNATLPSTRKRKDGTYIDSQTKQKAVITFVTSGGLDRNNMLHISLAISPMVEKVIHIFSALGIPLPTGIPVRLVIGCPPSI</sequence>
<accession>A0A2U1KTN4</accession>
<keyword evidence="3" id="KW-1185">Reference proteome</keyword>
<dbReference type="AlphaFoldDB" id="A0A2U1KTN4"/>
<dbReference type="EMBL" id="PKPP01014037">
    <property type="protein sequence ID" value="PWA40122.1"/>
    <property type="molecule type" value="Genomic_DNA"/>
</dbReference>
<protein>
    <submittedName>
        <fullName evidence="2">Uncharacterized protein</fullName>
    </submittedName>
</protein>
<gene>
    <name evidence="2" type="ORF">CTI12_AA564380</name>
</gene>
<evidence type="ECO:0000256" key="1">
    <source>
        <dbReference type="SAM" id="MobiDB-lite"/>
    </source>
</evidence>
<proteinExistence type="predicted"/>
<feature type="region of interest" description="Disordered" evidence="1">
    <location>
        <begin position="38"/>
        <end position="61"/>
    </location>
</feature>
<evidence type="ECO:0000313" key="2">
    <source>
        <dbReference type="EMBL" id="PWA40122.1"/>
    </source>
</evidence>